<dbReference type="InterPro" id="IPR036188">
    <property type="entry name" value="FAD/NAD-bd_sf"/>
</dbReference>
<dbReference type="InterPro" id="IPR023166">
    <property type="entry name" value="BaiN-like_dom_sf"/>
</dbReference>
<keyword evidence="3" id="KW-0274">FAD</keyword>
<evidence type="ECO:0000259" key="4">
    <source>
        <dbReference type="Pfam" id="PF03486"/>
    </source>
</evidence>
<dbReference type="Proteomes" id="UP001139516">
    <property type="component" value="Unassembled WGS sequence"/>
</dbReference>
<evidence type="ECO:0000313" key="7">
    <source>
        <dbReference type="Proteomes" id="UP001139516"/>
    </source>
</evidence>
<dbReference type="EMBL" id="JALPRX010000093">
    <property type="protein sequence ID" value="MCK8786706.1"/>
    <property type="molecule type" value="Genomic_DNA"/>
</dbReference>
<dbReference type="NCBIfam" id="TIGR03862">
    <property type="entry name" value="flavo_PP4765"/>
    <property type="match status" value="1"/>
</dbReference>
<dbReference type="SUPFAM" id="SSF160996">
    <property type="entry name" value="HI0933 insert domain-like"/>
    <property type="match status" value="1"/>
</dbReference>
<feature type="domain" description="RsdA/BaiN/AoA(So)-like Rossmann fold-like" evidence="4">
    <location>
        <begin position="9"/>
        <end position="405"/>
    </location>
</feature>
<evidence type="ECO:0000256" key="2">
    <source>
        <dbReference type="ARBA" id="ARBA00022630"/>
    </source>
</evidence>
<evidence type="ECO:0000259" key="5">
    <source>
        <dbReference type="Pfam" id="PF22780"/>
    </source>
</evidence>
<dbReference type="InterPro" id="IPR055178">
    <property type="entry name" value="RsdA/BaiN/AoA(So)-like_dom"/>
</dbReference>
<evidence type="ECO:0000313" key="6">
    <source>
        <dbReference type="EMBL" id="MCK8786706.1"/>
    </source>
</evidence>
<feature type="domain" description="RsdA/BaiN/AoA(So)-like insert" evidence="5">
    <location>
        <begin position="197"/>
        <end position="354"/>
    </location>
</feature>
<proteinExistence type="predicted"/>
<dbReference type="Gene3D" id="2.40.30.10">
    <property type="entry name" value="Translation factors"/>
    <property type="match status" value="1"/>
</dbReference>
<dbReference type="InterPro" id="IPR057661">
    <property type="entry name" value="RsdA/BaiN/AoA(So)_Rossmann"/>
</dbReference>
<dbReference type="Gene3D" id="1.10.8.260">
    <property type="entry name" value="HI0933 insert domain-like"/>
    <property type="match status" value="1"/>
</dbReference>
<dbReference type="InterPro" id="IPR022460">
    <property type="entry name" value="Flavoprotein_PP4765"/>
</dbReference>
<protein>
    <submittedName>
        <fullName evidence="6">TIGR03862 family flavoprotein</fullName>
    </submittedName>
</protein>
<evidence type="ECO:0000256" key="3">
    <source>
        <dbReference type="ARBA" id="ARBA00022827"/>
    </source>
</evidence>
<accession>A0A9X1YI99</accession>
<gene>
    <name evidence="6" type="ORF">M0638_20240</name>
</gene>
<dbReference type="Pfam" id="PF22780">
    <property type="entry name" value="HI0933_like_1st"/>
    <property type="match status" value="1"/>
</dbReference>
<dbReference type="SUPFAM" id="SSF51905">
    <property type="entry name" value="FAD/NAD(P)-binding domain"/>
    <property type="match status" value="1"/>
</dbReference>
<dbReference type="AlphaFoldDB" id="A0A9X1YI99"/>
<comment type="cofactor">
    <cofactor evidence="1">
        <name>FAD</name>
        <dbReference type="ChEBI" id="CHEBI:57692"/>
    </cofactor>
</comment>
<comment type="caution">
    <text evidence="6">The sequence shown here is derived from an EMBL/GenBank/DDBJ whole genome shotgun (WGS) entry which is preliminary data.</text>
</comment>
<keyword evidence="2" id="KW-0285">Flavoprotein</keyword>
<organism evidence="6 7">
    <name type="scientific">Roseomonas acroporae</name>
    <dbReference type="NCBI Taxonomy" id="2937791"/>
    <lineage>
        <taxon>Bacteria</taxon>
        <taxon>Pseudomonadati</taxon>
        <taxon>Pseudomonadota</taxon>
        <taxon>Alphaproteobacteria</taxon>
        <taxon>Acetobacterales</taxon>
        <taxon>Roseomonadaceae</taxon>
        <taxon>Roseomonas</taxon>
    </lineage>
</organism>
<dbReference type="PANTHER" id="PTHR42887:SF1">
    <property type="entry name" value="BLR3961 PROTEIN"/>
    <property type="match status" value="1"/>
</dbReference>
<dbReference type="Pfam" id="PF03486">
    <property type="entry name" value="HI0933_like"/>
    <property type="match status" value="1"/>
</dbReference>
<name>A0A9X1YI99_9PROT</name>
<dbReference type="PRINTS" id="PR00368">
    <property type="entry name" value="FADPNR"/>
</dbReference>
<reference evidence="6" key="1">
    <citation type="submission" date="2022-04" db="EMBL/GenBank/DDBJ databases">
        <title>Roseomonas acroporae sp. nov., isolated from coral Acropora digitifera.</title>
        <authorList>
            <person name="Sun H."/>
        </authorList>
    </citation>
    <scope>NUCLEOTIDE SEQUENCE</scope>
    <source>
        <strain evidence="6">NAR14</strain>
    </source>
</reference>
<dbReference type="PANTHER" id="PTHR42887">
    <property type="entry name" value="OS12G0638800 PROTEIN"/>
    <property type="match status" value="1"/>
</dbReference>
<dbReference type="RefSeq" id="WP_248668820.1">
    <property type="nucleotide sequence ID" value="NZ_JALPRX010000093.1"/>
</dbReference>
<keyword evidence="7" id="KW-1185">Reference proteome</keyword>
<dbReference type="InterPro" id="IPR004792">
    <property type="entry name" value="BaiN-like"/>
</dbReference>
<dbReference type="Gene3D" id="3.50.50.60">
    <property type="entry name" value="FAD/NAD(P)-binding domain"/>
    <property type="match status" value="1"/>
</dbReference>
<evidence type="ECO:0000256" key="1">
    <source>
        <dbReference type="ARBA" id="ARBA00001974"/>
    </source>
</evidence>
<dbReference type="NCBIfam" id="TIGR00275">
    <property type="entry name" value="aminoacetone oxidase family FAD-binding enzyme"/>
    <property type="match status" value="1"/>
</dbReference>
<sequence>MIRTDDAPVAVIGAGPAGLMAAETLATAGRPVVVVERMPSPARKLLIAGRGGLNLTHTEPPGRFLDRYGTARARLEAAIAGFPPEALRAWCEGLGQPTFVGSSGRVFPVAFKASPLLRAWLARLAALGVELRTRHRWTGWDAAGSLLLEGPAGEPATLRPAATVLALGGASWPRLGADGRWVATLRARGVPVSPLLPSNAGIRVPWSAHLRERFAGAPLKRIAARVAAPGLPERPAVRGEMVVTAAGLEGGAVYALSAALREALATGEARLLLDLRPDLEAAELARRLGAPRRGQSLGSVLRKGLGLSPVAAALLREGTDGPAALPADPAALAARIKALALPVAGMAGLERAISTAGGLCWEALDSRLMLRDLPGVFAAGEMLDWDAPTGGYLLQASFATGRAAALGALAWLGAAGDAPPAPG</sequence>